<accession>A0ACC1NHZ0</accession>
<name>A0ACC1NHZ0_9HYPO</name>
<comment type="caution">
    <text evidence="1">The sequence shown here is derived from an EMBL/GenBank/DDBJ whole genome shotgun (WGS) entry which is preliminary data.</text>
</comment>
<gene>
    <name evidence="1" type="ORF">NQ176_g3556</name>
</gene>
<dbReference type="Proteomes" id="UP001143910">
    <property type="component" value="Unassembled WGS sequence"/>
</dbReference>
<protein>
    <submittedName>
        <fullName evidence="1">Uncharacterized protein</fullName>
    </submittedName>
</protein>
<organism evidence="1 2">
    <name type="scientific">Zarea fungicola</name>
    <dbReference type="NCBI Taxonomy" id="93591"/>
    <lineage>
        <taxon>Eukaryota</taxon>
        <taxon>Fungi</taxon>
        <taxon>Dikarya</taxon>
        <taxon>Ascomycota</taxon>
        <taxon>Pezizomycotina</taxon>
        <taxon>Sordariomycetes</taxon>
        <taxon>Hypocreomycetidae</taxon>
        <taxon>Hypocreales</taxon>
        <taxon>Cordycipitaceae</taxon>
        <taxon>Zarea</taxon>
    </lineage>
</organism>
<evidence type="ECO:0000313" key="2">
    <source>
        <dbReference type="Proteomes" id="UP001143910"/>
    </source>
</evidence>
<sequence length="697" mass="78655">MDQETGVRSRYMTEAGIPRDRAQRACFNCASRKLKCSSDLVGCQRCLQNNLACMYPEAKRTTRRPVENRQRITGTDKAVLTRTTFRSDGGANASPASDTDHIPAQLTPVSHCQNHNLDLIDTAKPKELIRSLVDAYFEFVYPLTNHGFLHQGRLLEELDEEKAPVVLLKAIAVSASHFVEPSADVTRQATQWTEDVNNYIMANMGSYSLLNLQVLVLWANYYYTNGNMNKTWMFLGLAARLAYCLQINVEPTNGSASDKEVRRRMMWNLRVLDRLLAGTVEEFSVCSKYTDSLQLPCGEHFFMAEIEAETDTLIAFRSHQEVQNIGSFASLTSQTQRFNSHLTTQRFMKGVSRMEQVDDIIHKASSLHNKLSDFEKQLPSNLQFTTRNLYRHTNHAEKATFIMLKSWWHECHCNLYRFSLPGFRESVKPIPANAYFIQSCRQQVLKSALEQSNFWKSLATIRGAWLSDPIVIVLVHSNTKTLLAVQKLPDSDPLKHIDGIGDIPALLASNISSLDWLASRMPRIATVQQGIKNIVLKNVTHASAENIIDAGLPLKRRHSRQELVERHHAEQELEKLTEGEGQLMEPADSTIPLINASEDGTGPFVATQSKGADAGEPENRMMDPSGWDRTHEELEHNSSPGHAEDANAYEIYDDEAVQGMMGYVASFEMSSQYDMLLGAWLPESEEQQSSGNFWDLF</sequence>
<reference evidence="1" key="1">
    <citation type="submission" date="2022-08" db="EMBL/GenBank/DDBJ databases">
        <title>Genome Sequence of Lecanicillium fungicola.</title>
        <authorList>
            <person name="Buettner E."/>
        </authorList>
    </citation>
    <scope>NUCLEOTIDE SEQUENCE</scope>
    <source>
        <strain evidence="1">Babe33</strain>
    </source>
</reference>
<dbReference type="EMBL" id="JANJQO010000332">
    <property type="protein sequence ID" value="KAJ2978912.1"/>
    <property type="molecule type" value="Genomic_DNA"/>
</dbReference>
<keyword evidence="2" id="KW-1185">Reference proteome</keyword>
<proteinExistence type="predicted"/>
<evidence type="ECO:0000313" key="1">
    <source>
        <dbReference type="EMBL" id="KAJ2978912.1"/>
    </source>
</evidence>